<keyword evidence="2" id="KW-0472">Membrane</keyword>
<feature type="compositionally biased region" description="Low complexity" evidence="1">
    <location>
        <begin position="56"/>
        <end position="65"/>
    </location>
</feature>
<keyword evidence="2" id="KW-0812">Transmembrane</keyword>
<dbReference type="AlphaFoldDB" id="Q3JNN7"/>
<dbReference type="EnsemblBacteria" id="ABA48057">
    <property type="protein sequence ID" value="ABA48057"/>
    <property type="gene ID" value="BURPS1710b_3445"/>
</dbReference>
<reference evidence="3 4" key="1">
    <citation type="submission" date="2005-09" db="EMBL/GenBank/DDBJ databases">
        <authorList>
            <person name="Woods D.E."/>
            <person name="Nierman W.C."/>
        </authorList>
    </citation>
    <scope>NUCLEOTIDE SEQUENCE [LARGE SCALE GENOMIC DNA]</scope>
    <source>
        <strain evidence="3 4">1710b</strain>
    </source>
</reference>
<evidence type="ECO:0000256" key="1">
    <source>
        <dbReference type="SAM" id="MobiDB-lite"/>
    </source>
</evidence>
<name>Q3JNN7_BURP1</name>
<feature type="region of interest" description="Disordered" evidence="1">
    <location>
        <begin position="44"/>
        <end position="111"/>
    </location>
</feature>
<evidence type="ECO:0000313" key="3">
    <source>
        <dbReference type="EMBL" id="ABA48057.1"/>
    </source>
</evidence>
<protein>
    <submittedName>
        <fullName evidence="3">Uncharacterized protein</fullName>
    </submittedName>
</protein>
<dbReference type="Proteomes" id="UP000002700">
    <property type="component" value="Chromosome I"/>
</dbReference>
<sequence length="111" mass="12100">MPAACGLRLAACGFCFCFCFCFCFGFGFGFGFGFAPELDRDRYRSRGQNTAPQPRPSRLPSRPVRPACPRDAKRKAPVTGPGRPSSNPDGTAVRRRDANRANRAARALKTA</sequence>
<feature type="compositionally biased region" description="Low complexity" evidence="1">
    <location>
        <begin position="101"/>
        <end position="111"/>
    </location>
</feature>
<organism evidence="3 4">
    <name type="scientific">Burkholderia pseudomallei (strain 1710b)</name>
    <dbReference type="NCBI Taxonomy" id="320372"/>
    <lineage>
        <taxon>Bacteria</taxon>
        <taxon>Pseudomonadati</taxon>
        <taxon>Pseudomonadota</taxon>
        <taxon>Betaproteobacteria</taxon>
        <taxon>Burkholderiales</taxon>
        <taxon>Burkholderiaceae</taxon>
        <taxon>Burkholderia</taxon>
        <taxon>pseudomallei group</taxon>
    </lineage>
</organism>
<proteinExistence type="predicted"/>
<keyword evidence="2" id="KW-1133">Transmembrane helix</keyword>
<evidence type="ECO:0000256" key="2">
    <source>
        <dbReference type="SAM" id="Phobius"/>
    </source>
</evidence>
<dbReference type="HOGENOM" id="CLU_157085_0_0_4"/>
<accession>Q3JNN7</accession>
<evidence type="ECO:0000313" key="4">
    <source>
        <dbReference type="Proteomes" id="UP000002700"/>
    </source>
</evidence>
<dbReference type="KEGG" id="bpm:BURPS1710b_3445"/>
<dbReference type="EMBL" id="CP000124">
    <property type="protein sequence ID" value="ABA48057.1"/>
    <property type="molecule type" value="Genomic_DNA"/>
</dbReference>
<feature type="transmembrane region" description="Helical" evidence="2">
    <location>
        <begin position="6"/>
        <end position="35"/>
    </location>
</feature>
<gene>
    <name evidence="3" type="ordered locus">BURPS1710b_3445</name>
</gene>